<keyword evidence="2" id="KW-1185">Reference proteome</keyword>
<comment type="caution">
    <text evidence="1">The sequence shown here is derived from an EMBL/GenBank/DDBJ whole genome shotgun (WGS) entry which is preliminary data.</text>
</comment>
<gene>
    <name evidence="1" type="ORF">GCM10009741_22180</name>
</gene>
<protein>
    <submittedName>
        <fullName evidence="1">Uncharacterized protein</fullName>
    </submittedName>
</protein>
<evidence type="ECO:0000313" key="2">
    <source>
        <dbReference type="Proteomes" id="UP001500363"/>
    </source>
</evidence>
<evidence type="ECO:0000313" key="1">
    <source>
        <dbReference type="EMBL" id="GAA1520856.1"/>
    </source>
</evidence>
<reference evidence="1 2" key="1">
    <citation type="journal article" date="2019" name="Int. J. Syst. Evol. Microbiol.">
        <title>The Global Catalogue of Microorganisms (GCM) 10K type strain sequencing project: providing services to taxonomists for standard genome sequencing and annotation.</title>
        <authorList>
            <consortium name="The Broad Institute Genomics Platform"/>
            <consortium name="The Broad Institute Genome Sequencing Center for Infectious Disease"/>
            <person name="Wu L."/>
            <person name="Ma J."/>
        </authorList>
    </citation>
    <scope>NUCLEOTIDE SEQUENCE [LARGE SCALE GENOMIC DNA]</scope>
    <source>
        <strain evidence="1 2">JCM 14303</strain>
    </source>
</reference>
<organism evidence="1 2">
    <name type="scientific">Kribbella lupini</name>
    <dbReference type="NCBI Taxonomy" id="291602"/>
    <lineage>
        <taxon>Bacteria</taxon>
        <taxon>Bacillati</taxon>
        <taxon>Actinomycetota</taxon>
        <taxon>Actinomycetes</taxon>
        <taxon>Propionibacteriales</taxon>
        <taxon>Kribbellaceae</taxon>
        <taxon>Kribbella</taxon>
    </lineage>
</organism>
<accession>A0ABN2AMM8</accession>
<sequence>MMSTTTLEIALLVLIAVATLAVCFGGIVLAYRVEQDTSDKAARARRTTKEL</sequence>
<dbReference type="Proteomes" id="UP001500363">
    <property type="component" value="Unassembled WGS sequence"/>
</dbReference>
<name>A0ABN2AMM8_9ACTN</name>
<dbReference type="EMBL" id="BAAANC010000001">
    <property type="protein sequence ID" value="GAA1520856.1"/>
    <property type="molecule type" value="Genomic_DNA"/>
</dbReference>
<proteinExistence type="predicted"/>